<dbReference type="InterPro" id="IPR005135">
    <property type="entry name" value="Endo/exonuclease/phosphatase"/>
</dbReference>
<protein>
    <submittedName>
        <fullName evidence="3">Endonuclease/exonuclease/phosphatase (EEP) superfamily protein YafD</fullName>
    </submittedName>
</protein>
<dbReference type="RefSeq" id="WP_167186314.1">
    <property type="nucleotide sequence ID" value="NZ_JAASQL010000001.1"/>
</dbReference>
<proteinExistence type="predicted"/>
<keyword evidence="1" id="KW-1133">Transmembrane helix</keyword>
<evidence type="ECO:0000313" key="4">
    <source>
        <dbReference type="Proteomes" id="UP000745859"/>
    </source>
</evidence>
<dbReference type="CDD" id="cd09084">
    <property type="entry name" value="EEP-2"/>
    <property type="match status" value="1"/>
</dbReference>
<keyword evidence="3" id="KW-0378">Hydrolase</keyword>
<feature type="domain" description="Endonuclease/exonuclease/phosphatase" evidence="2">
    <location>
        <begin position="103"/>
        <end position="324"/>
    </location>
</feature>
<keyword evidence="4" id="KW-1185">Reference proteome</keyword>
<dbReference type="PANTHER" id="PTHR14859">
    <property type="entry name" value="CALCOFLUOR WHITE HYPERSENSITIVE PROTEIN PRECURSOR"/>
    <property type="match status" value="1"/>
</dbReference>
<comment type="caution">
    <text evidence="3">The sequence shown here is derived from an EMBL/GenBank/DDBJ whole genome shotgun (WGS) entry which is preliminary data.</text>
</comment>
<dbReference type="PANTHER" id="PTHR14859:SF15">
    <property type="entry name" value="ENDONUCLEASE_EXONUCLEASE_PHOSPHATASE DOMAIN-CONTAINING PROTEIN"/>
    <property type="match status" value="1"/>
</dbReference>
<dbReference type="InterPro" id="IPR051916">
    <property type="entry name" value="GPI-anchor_lipid_remodeler"/>
</dbReference>
<feature type="transmembrane region" description="Helical" evidence="1">
    <location>
        <begin position="12"/>
        <end position="32"/>
    </location>
</feature>
<dbReference type="Proteomes" id="UP000745859">
    <property type="component" value="Unassembled WGS sequence"/>
</dbReference>
<dbReference type="SUPFAM" id="SSF56219">
    <property type="entry name" value="DNase I-like"/>
    <property type="match status" value="1"/>
</dbReference>
<dbReference type="EMBL" id="JAASQL010000001">
    <property type="protein sequence ID" value="NIJ45096.1"/>
    <property type="molecule type" value="Genomic_DNA"/>
</dbReference>
<feature type="transmembrane region" description="Helical" evidence="1">
    <location>
        <begin position="68"/>
        <end position="89"/>
    </location>
</feature>
<reference evidence="3 4" key="1">
    <citation type="submission" date="2020-03" db="EMBL/GenBank/DDBJ databases">
        <title>Genomic Encyclopedia of Type Strains, Phase IV (KMG-IV): sequencing the most valuable type-strain genomes for metagenomic binning, comparative biology and taxonomic classification.</title>
        <authorList>
            <person name="Goeker M."/>
        </authorList>
    </citation>
    <scope>NUCLEOTIDE SEQUENCE [LARGE SCALE GENOMIC DNA]</scope>
    <source>
        <strain evidence="3 4">DSM 101599</strain>
    </source>
</reference>
<dbReference type="GO" id="GO:0004519">
    <property type="term" value="F:endonuclease activity"/>
    <property type="evidence" value="ECO:0007669"/>
    <property type="project" value="UniProtKB-KW"/>
</dbReference>
<gene>
    <name evidence="3" type="ORF">FHR24_001535</name>
</gene>
<dbReference type="InterPro" id="IPR036691">
    <property type="entry name" value="Endo/exonu/phosph_ase_sf"/>
</dbReference>
<keyword evidence="3" id="KW-0255">Endonuclease</keyword>
<keyword evidence="1" id="KW-0472">Membrane</keyword>
<dbReference type="Gene3D" id="3.60.10.10">
    <property type="entry name" value="Endonuclease/exonuclease/phosphatase"/>
    <property type="match status" value="1"/>
</dbReference>
<dbReference type="Pfam" id="PF03372">
    <property type="entry name" value="Exo_endo_phos"/>
    <property type="match status" value="1"/>
</dbReference>
<keyword evidence="3" id="KW-0540">Nuclease</keyword>
<feature type="transmembrane region" description="Helical" evidence="1">
    <location>
        <begin position="38"/>
        <end position="61"/>
    </location>
</feature>
<evidence type="ECO:0000256" key="1">
    <source>
        <dbReference type="SAM" id="Phobius"/>
    </source>
</evidence>
<organism evidence="3 4">
    <name type="scientific">Wenyingzhuangia heitensis</name>
    <dbReference type="NCBI Taxonomy" id="1487859"/>
    <lineage>
        <taxon>Bacteria</taxon>
        <taxon>Pseudomonadati</taxon>
        <taxon>Bacteroidota</taxon>
        <taxon>Flavobacteriia</taxon>
        <taxon>Flavobacteriales</taxon>
        <taxon>Flavobacteriaceae</taxon>
        <taxon>Wenyingzhuangia</taxon>
    </lineage>
</organism>
<evidence type="ECO:0000313" key="3">
    <source>
        <dbReference type="EMBL" id="NIJ45096.1"/>
    </source>
</evidence>
<accession>A0ABX0UC18</accession>
<evidence type="ECO:0000259" key="2">
    <source>
        <dbReference type="Pfam" id="PF03372"/>
    </source>
</evidence>
<name>A0ABX0UC18_9FLAO</name>
<sequence length="335" mass="38879">MKRLNILDKFLFFTNSLVAALLIISYIIPYINPINYPSIAILSLTYPSLLILNLVFIILWIVKLKKQFLLSVIVIAIGFSHTKALFSFAKKEIKNKNDITLISYNVRQFNRYKWIKDRNIKKDISNFINQQQADIVCMQEFSNTKNISIKLTKAIEKKNQSSGLVIYSNYPVVNSGSFDFKNTSNDIIYADLKIDKKIIRIYNIHLQSFSLDTQKEHYGSKNNEALFLRFKDVFKKQSEQILQLKKHIKACPYPTILAGDFNNTAFSWNYKQLMETHKDAFVEAGKGFGKSYDYFIPFRIDFILPSNNMAVNSFTSFSSKMSDHFPIMARINLNN</sequence>
<keyword evidence="1" id="KW-0812">Transmembrane</keyword>